<dbReference type="Gene3D" id="1.20.120.680">
    <property type="entry name" value="Formiminotetrahydrofolate cyclodeaminase monomer, up-and-down helical bundle"/>
    <property type="match status" value="1"/>
</dbReference>
<gene>
    <name evidence="4" type="ORF">H9982_04565</name>
</gene>
<dbReference type="EMBL" id="DXFB01000123">
    <property type="protein sequence ID" value="HIX45473.1"/>
    <property type="molecule type" value="Genomic_DNA"/>
</dbReference>
<feature type="transmembrane region" description="Helical" evidence="2">
    <location>
        <begin position="27"/>
        <end position="47"/>
    </location>
</feature>
<name>A0A9D2APU2_9BACT</name>
<protein>
    <submittedName>
        <fullName evidence="4">Cyclodeaminase/cyclohydrolase family protein</fullName>
    </submittedName>
</protein>
<dbReference type="Proteomes" id="UP000824246">
    <property type="component" value="Unassembled WGS sequence"/>
</dbReference>
<evidence type="ECO:0000256" key="2">
    <source>
        <dbReference type="SAM" id="Phobius"/>
    </source>
</evidence>
<dbReference type="Pfam" id="PF04961">
    <property type="entry name" value="FTCD_C"/>
    <property type="match status" value="1"/>
</dbReference>
<comment type="caution">
    <text evidence="4">The sequence shown here is derived from an EMBL/GenBank/DDBJ whole genome shotgun (WGS) entry which is preliminary data.</text>
</comment>
<feature type="domain" description="Cyclodeaminase/cyclohydrolase" evidence="3">
    <location>
        <begin position="7"/>
        <end position="186"/>
    </location>
</feature>
<sequence length="210" mass="23161">MKLVELTVNDFLDKTASNEPVPGGGSISALSAAIATALGTMVTRLTIGRKKYAEKEEGMKEAAARLEQWQKRFMELIDLDSEAYDRVFAAFKLPKESDEEKARRAQVIEEATKHAAEIPMEVARTALACMPTLQYIGQEGNSNAITDSCVAMMCARTAIRGALLNVRINLASLHDEEYVARMKEEAIEIEAQALVLENDLLTYGEENYGL</sequence>
<dbReference type="AlphaFoldDB" id="A0A9D2APU2"/>
<accession>A0A9D2APU2</accession>
<evidence type="ECO:0000259" key="3">
    <source>
        <dbReference type="Pfam" id="PF04961"/>
    </source>
</evidence>
<organism evidence="4 5">
    <name type="scientific">Candidatus Barnesiella excrementipullorum</name>
    <dbReference type="NCBI Taxonomy" id="2838479"/>
    <lineage>
        <taxon>Bacteria</taxon>
        <taxon>Pseudomonadati</taxon>
        <taxon>Bacteroidota</taxon>
        <taxon>Bacteroidia</taxon>
        <taxon>Bacteroidales</taxon>
        <taxon>Barnesiellaceae</taxon>
        <taxon>Barnesiella</taxon>
    </lineage>
</organism>
<dbReference type="SUPFAM" id="SSF101262">
    <property type="entry name" value="Methenyltetrahydrofolate cyclohydrolase-like"/>
    <property type="match status" value="1"/>
</dbReference>
<keyword evidence="1" id="KW-0175">Coiled coil</keyword>
<evidence type="ECO:0000256" key="1">
    <source>
        <dbReference type="SAM" id="Coils"/>
    </source>
</evidence>
<dbReference type="InterPro" id="IPR007044">
    <property type="entry name" value="Cyclodeamin/CycHdrlase"/>
</dbReference>
<evidence type="ECO:0000313" key="4">
    <source>
        <dbReference type="EMBL" id="HIX45473.1"/>
    </source>
</evidence>
<reference evidence="4" key="2">
    <citation type="submission" date="2021-04" db="EMBL/GenBank/DDBJ databases">
        <authorList>
            <person name="Gilroy R."/>
        </authorList>
    </citation>
    <scope>NUCLEOTIDE SEQUENCE</scope>
    <source>
        <strain evidence="4">ChiHjej12B11-16260</strain>
    </source>
</reference>
<feature type="coiled-coil region" evidence="1">
    <location>
        <begin position="52"/>
        <end position="79"/>
    </location>
</feature>
<keyword evidence="2" id="KW-0812">Transmembrane</keyword>
<dbReference type="InterPro" id="IPR036178">
    <property type="entry name" value="Formintransfe-cycloase-like_sf"/>
</dbReference>
<keyword evidence="2" id="KW-0472">Membrane</keyword>
<proteinExistence type="predicted"/>
<keyword evidence="2" id="KW-1133">Transmembrane helix</keyword>
<reference evidence="4" key="1">
    <citation type="journal article" date="2021" name="PeerJ">
        <title>Extensive microbial diversity within the chicken gut microbiome revealed by metagenomics and culture.</title>
        <authorList>
            <person name="Gilroy R."/>
            <person name="Ravi A."/>
            <person name="Getino M."/>
            <person name="Pursley I."/>
            <person name="Horton D.L."/>
            <person name="Alikhan N.F."/>
            <person name="Baker D."/>
            <person name="Gharbi K."/>
            <person name="Hall N."/>
            <person name="Watson M."/>
            <person name="Adriaenssens E.M."/>
            <person name="Foster-Nyarko E."/>
            <person name="Jarju S."/>
            <person name="Secka A."/>
            <person name="Antonio M."/>
            <person name="Oren A."/>
            <person name="Chaudhuri R.R."/>
            <person name="La Ragione R."/>
            <person name="Hildebrand F."/>
            <person name="Pallen M.J."/>
        </authorList>
    </citation>
    <scope>NUCLEOTIDE SEQUENCE</scope>
    <source>
        <strain evidence="4">ChiHjej12B11-16260</strain>
    </source>
</reference>
<dbReference type="GO" id="GO:0003824">
    <property type="term" value="F:catalytic activity"/>
    <property type="evidence" value="ECO:0007669"/>
    <property type="project" value="InterPro"/>
</dbReference>
<evidence type="ECO:0000313" key="5">
    <source>
        <dbReference type="Proteomes" id="UP000824246"/>
    </source>
</evidence>